<dbReference type="RefSeq" id="YP_009000416.1">
    <property type="nucleotide sequence ID" value="NC_023369.1"/>
</dbReference>
<reference evidence="13" key="1">
    <citation type="journal article" date="2014" name="Ticks Tick Borne Dis.">
        <title>Molecular phylogeny of soft ticks (Ixodida: Argasidae) inferred from mitochondrial genome and nuclear rRNA sequences.</title>
        <authorList>
            <person name="Burger T.D."/>
            <person name="Shao R."/>
            <person name="Labruna M.B."/>
            <person name="Barker S.C."/>
        </authorList>
    </citation>
    <scope>NUCLEOTIDE SEQUENCE</scope>
</reference>
<dbReference type="PROSITE" id="PS00449">
    <property type="entry name" value="ATPASE_A"/>
    <property type="match status" value="1"/>
</dbReference>
<dbReference type="InterPro" id="IPR035908">
    <property type="entry name" value="F0_ATP_A_sf"/>
</dbReference>
<evidence type="ECO:0000256" key="12">
    <source>
        <dbReference type="SAM" id="Phobius"/>
    </source>
</evidence>
<dbReference type="NCBIfam" id="TIGR01131">
    <property type="entry name" value="ATP_synt_6_or_A"/>
    <property type="match status" value="1"/>
</dbReference>
<dbReference type="PANTHER" id="PTHR11410">
    <property type="entry name" value="ATP SYNTHASE SUBUNIT A"/>
    <property type="match status" value="1"/>
</dbReference>
<evidence type="ECO:0000256" key="11">
    <source>
        <dbReference type="RuleBase" id="RU004450"/>
    </source>
</evidence>
<evidence type="ECO:0000256" key="7">
    <source>
        <dbReference type="ARBA" id="ARBA00022989"/>
    </source>
</evidence>
<evidence type="ECO:0000256" key="10">
    <source>
        <dbReference type="ARBA" id="ARBA00023310"/>
    </source>
</evidence>
<comment type="subcellular location">
    <subcellularLocation>
        <location evidence="1">Membrane</location>
        <topology evidence="1">Multi-pass membrane protein</topology>
    </subcellularLocation>
    <subcellularLocation>
        <location evidence="11">Mitochondrion inner membrane</location>
        <topology evidence="11">Multi-pass membrane protein</topology>
    </subcellularLocation>
</comment>
<feature type="transmembrane region" description="Helical" evidence="12">
    <location>
        <begin position="68"/>
        <end position="91"/>
    </location>
</feature>
<evidence type="ECO:0000256" key="3">
    <source>
        <dbReference type="ARBA" id="ARBA00022448"/>
    </source>
</evidence>
<dbReference type="GO" id="GO:0045259">
    <property type="term" value="C:proton-transporting ATP synthase complex"/>
    <property type="evidence" value="ECO:0007669"/>
    <property type="project" value="UniProtKB-KW"/>
</dbReference>
<keyword evidence="13" id="KW-0496">Mitochondrion</keyword>
<dbReference type="CDD" id="cd00310">
    <property type="entry name" value="ATP-synt_Fo_a_6"/>
    <property type="match status" value="1"/>
</dbReference>
<keyword evidence="4" id="KW-0138">CF(0)</keyword>
<keyword evidence="6" id="KW-0375">Hydrogen ion transport</keyword>
<dbReference type="GO" id="GO:0005743">
    <property type="term" value="C:mitochondrial inner membrane"/>
    <property type="evidence" value="ECO:0007669"/>
    <property type="project" value="UniProtKB-SubCell"/>
</dbReference>
<keyword evidence="5 12" id="KW-0812">Transmembrane</keyword>
<keyword evidence="7 12" id="KW-1133">Transmembrane helix</keyword>
<name>W0FI81_ARGLA</name>
<dbReference type="InterPro" id="IPR000568">
    <property type="entry name" value="ATP_synth_F0_asu"/>
</dbReference>
<evidence type="ECO:0000256" key="5">
    <source>
        <dbReference type="ARBA" id="ARBA00022692"/>
    </source>
</evidence>
<feature type="transmembrane region" description="Helical" evidence="12">
    <location>
        <begin position="20"/>
        <end position="37"/>
    </location>
</feature>
<dbReference type="EMBL" id="KC769587">
    <property type="protein sequence ID" value="AHF21604.1"/>
    <property type="molecule type" value="Genomic_DNA"/>
</dbReference>
<evidence type="ECO:0000256" key="6">
    <source>
        <dbReference type="ARBA" id="ARBA00022781"/>
    </source>
</evidence>
<evidence type="ECO:0000256" key="1">
    <source>
        <dbReference type="ARBA" id="ARBA00004141"/>
    </source>
</evidence>
<protein>
    <recommendedName>
        <fullName evidence="11">ATP synthase subunit a</fullName>
    </recommendedName>
</protein>
<evidence type="ECO:0000256" key="2">
    <source>
        <dbReference type="ARBA" id="ARBA00006810"/>
    </source>
</evidence>
<sequence length="222" mass="25500">MMTNLFSIFDPATSANFSLNWLSILIVMMIIPNFYWATPSRLQLFWTFISMMLIKESKTIFFKKNLKFLILFLTIFWLILTSNFMGLLPYIFTPTSHINMTSFMALPLWLTFMIFGWTNHLNSMLTHLVPAGTPMFLSTFMVCIETISNVIRPLTLAIRLSANMISGHLLICLLSSTINISNLIFPMILPVLITLMLLEMAVAIIQSYVFVTLSILYLNEIN</sequence>
<keyword evidence="8" id="KW-0406">Ion transport</keyword>
<dbReference type="GO" id="GO:0046933">
    <property type="term" value="F:proton-transporting ATP synthase activity, rotational mechanism"/>
    <property type="evidence" value="ECO:0007669"/>
    <property type="project" value="TreeGrafter"/>
</dbReference>
<keyword evidence="3" id="KW-0813">Transport</keyword>
<dbReference type="Pfam" id="PF00119">
    <property type="entry name" value="ATP-synt_A"/>
    <property type="match status" value="1"/>
</dbReference>
<gene>
    <name evidence="13" type="primary">ATP6</name>
</gene>
<geneLocation type="mitochondrion" evidence="13"/>
<comment type="similarity">
    <text evidence="2">Belongs to the ATPase A chain family.</text>
</comment>
<accession>W0FI81</accession>
<organism evidence="13">
    <name type="scientific">Argas lagenoplastis</name>
    <name type="common">Australian fairy martin argasid</name>
    <name type="synonym">Soft tick</name>
    <dbReference type="NCBI Taxonomy" id="182350"/>
    <lineage>
        <taxon>Eukaryota</taxon>
        <taxon>Metazoa</taxon>
        <taxon>Ecdysozoa</taxon>
        <taxon>Arthropoda</taxon>
        <taxon>Chelicerata</taxon>
        <taxon>Arachnida</taxon>
        <taxon>Acari</taxon>
        <taxon>Parasitiformes</taxon>
        <taxon>Ixodida</taxon>
        <taxon>Ixodoidea</taxon>
        <taxon>Argasidae</taxon>
        <taxon>Argasinae</taxon>
        <taxon>Argas</taxon>
    </lineage>
</organism>
<keyword evidence="9 12" id="KW-0472">Membrane</keyword>
<feature type="transmembrane region" description="Helical" evidence="12">
    <location>
        <begin position="191"/>
        <end position="218"/>
    </location>
</feature>
<dbReference type="PRINTS" id="PR00123">
    <property type="entry name" value="ATPASEA"/>
</dbReference>
<evidence type="ECO:0000256" key="9">
    <source>
        <dbReference type="ARBA" id="ARBA00023136"/>
    </source>
</evidence>
<dbReference type="InterPro" id="IPR045083">
    <property type="entry name" value="ATP_synth_F0_asu_bact/mt"/>
</dbReference>
<dbReference type="Gene3D" id="1.20.120.220">
    <property type="entry name" value="ATP synthase, F0 complex, subunit A"/>
    <property type="match status" value="1"/>
</dbReference>
<feature type="transmembrane region" description="Helical" evidence="12">
    <location>
        <begin position="98"/>
        <end position="118"/>
    </location>
</feature>
<dbReference type="GeneID" id="18252101"/>
<dbReference type="CTD" id="4508"/>
<feature type="transmembrane region" description="Helical" evidence="12">
    <location>
        <begin position="165"/>
        <end position="185"/>
    </location>
</feature>
<evidence type="ECO:0000256" key="8">
    <source>
        <dbReference type="ARBA" id="ARBA00023065"/>
    </source>
</evidence>
<dbReference type="AlphaFoldDB" id="W0FI81"/>
<keyword evidence="10" id="KW-0066">ATP synthesis</keyword>
<dbReference type="SUPFAM" id="SSF81336">
    <property type="entry name" value="F1F0 ATP synthase subunit A"/>
    <property type="match status" value="1"/>
</dbReference>
<dbReference type="PANTHER" id="PTHR11410:SF0">
    <property type="entry name" value="ATP SYNTHASE SUBUNIT A"/>
    <property type="match status" value="1"/>
</dbReference>
<feature type="transmembrane region" description="Helical" evidence="12">
    <location>
        <begin position="124"/>
        <end position="144"/>
    </location>
</feature>
<dbReference type="InterPro" id="IPR023011">
    <property type="entry name" value="ATP_synth_F0_asu_AS"/>
</dbReference>
<evidence type="ECO:0000313" key="13">
    <source>
        <dbReference type="EMBL" id="AHF21604.1"/>
    </source>
</evidence>
<evidence type="ECO:0000256" key="4">
    <source>
        <dbReference type="ARBA" id="ARBA00022547"/>
    </source>
</evidence>
<proteinExistence type="inferred from homology"/>